<gene>
    <name evidence="7" type="ORF">AYI68_g2590</name>
    <name evidence="6" type="ORF">AYI68_g3966</name>
</gene>
<accession>A0A1R0H295</accession>
<comment type="subcellular location">
    <subcellularLocation>
        <location evidence="1">Cytoplasm</location>
        <location evidence="1">Cytoskeleton</location>
    </subcellularLocation>
</comment>
<dbReference type="PANTHER" id="PTHR22629:SF0">
    <property type="entry name" value="ACTIN-RELATED PROTEIN 2_3 COMPLEX SUBUNIT 4"/>
    <property type="match status" value="1"/>
</dbReference>
<dbReference type="Pfam" id="PF05856">
    <property type="entry name" value="ARPC4"/>
    <property type="match status" value="1"/>
</dbReference>
<evidence type="ECO:0000256" key="3">
    <source>
        <dbReference type="ARBA" id="ARBA00022490"/>
    </source>
</evidence>
<evidence type="ECO:0000256" key="1">
    <source>
        <dbReference type="ARBA" id="ARBA00004245"/>
    </source>
</evidence>
<dbReference type="GO" id="GO:0030041">
    <property type="term" value="P:actin filament polymerization"/>
    <property type="evidence" value="ECO:0007669"/>
    <property type="project" value="InterPro"/>
</dbReference>
<dbReference type="InterPro" id="IPR034666">
    <property type="entry name" value="ARPC2/4"/>
</dbReference>
<sequence>MASLCLTNFASQVAEKHNIAEIEAFGATISPELLLNSVTVSRTENERVLIETSINSARISIMIKQADDIERILCHKLARFLMMRADNFVILRRVPVPGYDISFLITDTNTTNFIKDKIVDFIIEFMEQVDKEISEMKLSLNARARIVAESYLNQSLLLCV</sequence>
<keyword evidence="4" id="KW-0009">Actin-binding</keyword>
<dbReference type="OrthoDB" id="336240at2759"/>
<evidence type="ECO:0000256" key="4">
    <source>
        <dbReference type="ARBA" id="ARBA00023203"/>
    </source>
</evidence>
<dbReference type="AlphaFoldDB" id="A0A1R0H295"/>
<keyword evidence="8" id="KW-1185">Reference proteome</keyword>
<evidence type="ECO:0000313" key="7">
    <source>
        <dbReference type="EMBL" id="OLY83274.1"/>
    </source>
</evidence>
<dbReference type="Proteomes" id="UP000187455">
    <property type="component" value="Unassembled WGS sequence"/>
</dbReference>
<organism evidence="7 8">
    <name type="scientific">Smittium mucronatum</name>
    <dbReference type="NCBI Taxonomy" id="133383"/>
    <lineage>
        <taxon>Eukaryota</taxon>
        <taxon>Fungi</taxon>
        <taxon>Fungi incertae sedis</taxon>
        <taxon>Zoopagomycota</taxon>
        <taxon>Kickxellomycotina</taxon>
        <taxon>Harpellomycetes</taxon>
        <taxon>Harpellales</taxon>
        <taxon>Legeriomycetaceae</taxon>
        <taxon>Smittium</taxon>
    </lineage>
</organism>
<dbReference type="Gene3D" id="3.30.1460.20">
    <property type="match status" value="1"/>
</dbReference>
<evidence type="ECO:0000313" key="8">
    <source>
        <dbReference type="Proteomes" id="UP000187455"/>
    </source>
</evidence>
<evidence type="ECO:0000313" key="6">
    <source>
        <dbReference type="EMBL" id="OLY81925.1"/>
    </source>
</evidence>
<evidence type="ECO:0000256" key="5">
    <source>
        <dbReference type="ARBA" id="ARBA00023212"/>
    </source>
</evidence>
<evidence type="ECO:0000256" key="2">
    <source>
        <dbReference type="ARBA" id="ARBA00005919"/>
    </source>
</evidence>
<protein>
    <submittedName>
        <fullName evidence="7">Actin-related protein 2/3 complex subunit 4</fullName>
    </submittedName>
</protein>
<comment type="similarity">
    <text evidence="2">Belongs to the ARPC4 family.</text>
</comment>
<dbReference type="EMBL" id="LSSL01000982">
    <property type="protein sequence ID" value="OLY83274.1"/>
    <property type="molecule type" value="Genomic_DNA"/>
</dbReference>
<reference evidence="7 8" key="1">
    <citation type="journal article" date="2016" name="Mol. Biol. Evol.">
        <title>Genome-Wide Survey of Gut Fungi (Harpellales) Reveals the First Horizontally Transferred Ubiquitin Gene from a Mosquito Host.</title>
        <authorList>
            <person name="Wang Y."/>
            <person name="White M.M."/>
            <person name="Kvist S."/>
            <person name="Moncalvo J.M."/>
        </authorList>
    </citation>
    <scope>NUCLEOTIDE SEQUENCE [LARGE SCALE GENOMIC DNA]</scope>
    <source>
        <strain evidence="7 8">ALG-7-W6</strain>
    </source>
</reference>
<dbReference type="SUPFAM" id="SSF69645">
    <property type="entry name" value="Arp2/3 complex subunits"/>
    <property type="match status" value="1"/>
</dbReference>
<dbReference type="GO" id="GO:0005885">
    <property type="term" value="C:Arp2/3 protein complex"/>
    <property type="evidence" value="ECO:0007669"/>
    <property type="project" value="InterPro"/>
</dbReference>
<dbReference type="GO" id="GO:0051015">
    <property type="term" value="F:actin filament binding"/>
    <property type="evidence" value="ECO:0007669"/>
    <property type="project" value="TreeGrafter"/>
</dbReference>
<name>A0A1R0H295_9FUNG</name>
<dbReference type="STRING" id="133383.A0A1R0H295"/>
<dbReference type="EMBL" id="LSSL01002074">
    <property type="protein sequence ID" value="OLY81925.1"/>
    <property type="molecule type" value="Genomic_DNA"/>
</dbReference>
<dbReference type="InterPro" id="IPR008384">
    <property type="entry name" value="ARPC4"/>
</dbReference>
<dbReference type="PANTHER" id="PTHR22629">
    <property type="entry name" value="ARP2/3 COMPLEX 20 KD SUBUNIT"/>
    <property type="match status" value="1"/>
</dbReference>
<comment type="caution">
    <text evidence="7">The sequence shown here is derived from an EMBL/GenBank/DDBJ whole genome shotgun (WGS) entry which is preliminary data.</text>
</comment>
<keyword evidence="5" id="KW-0206">Cytoskeleton</keyword>
<dbReference type="GO" id="GO:0034314">
    <property type="term" value="P:Arp2/3 complex-mediated actin nucleation"/>
    <property type="evidence" value="ECO:0007669"/>
    <property type="project" value="InterPro"/>
</dbReference>
<reference evidence="7" key="2">
    <citation type="submission" date="2017-01" db="EMBL/GenBank/DDBJ databases">
        <authorList>
            <person name="Mah S.A."/>
            <person name="Swanson W.J."/>
            <person name="Moy G.W."/>
            <person name="Vacquier V.D."/>
        </authorList>
    </citation>
    <scope>NUCLEOTIDE SEQUENCE</scope>
    <source>
        <strain evidence="7">ALG-7-W6</strain>
    </source>
</reference>
<keyword evidence="3" id="KW-0963">Cytoplasm</keyword>
<proteinExistence type="inferred from homology"/>